<dbReference type="Proteomes" id="UP000236333">
    <property type="component" value="Unassembled WGS sequence"/>
</dbReference>
<evidence type="ECO:0000313" key="9">
    <source>
        <dbReference type="Proteomes" id="UP000236333"/>
    </source>
</evidence>
<dbReference type="InterPro" id="IPR010666">
    <property type="entry name" value="Znf_GRF"/>
</dbReference>
<evidence type="ECO:0000259" key="6">
    <source>
        <dbReference type="PROSITE" id="PS50158"/>
    </source>
</evidence>
<evidence type="ECO:0000256" key="3">
    <source>
        <dbReference type="ARBA" id="ARBA00022833"/>
    </source>
</evidence>
<feature type="domain" description="GRF-type" evidence="7">
    <location>
        <begin position="324"/>
        <end position="367"/>
    </location>
</feature>
<dbReference type="InterPro" id="IPR036875">
    <property type="entry name" value="Znf_CCHC_sf"/>
</dbReference>
<feature type="domain" description="CCHC-type" evidence="6">
    <location>
        <begin position="400"/>
        <end position="415"/>
    </location>
</feature>
<keyword evidence="9" id="KW-1185">Reference proteome</keyword>
<organism evidence="8 9">
    <name type="scientific">Tetrabaena socialis</name>
    <dbReference type="NCBI Taxonomy" id="47790"/>
    <lineage>
        <taxon>Eukaryota</taxon>
        <taxon>Viridiplantae</taxon>
        <taxon>Chlorophyta</taxon>
        <taxon>core chlorophytes</taxon>
        <taxon>Chlorophyceae</taxon>
        <taxon>CS clade</taxon>
        <taxon>Chlamydomonadales</taxon>
        <taxon>Tetrabaenaceae</taxon>
        <taxon>Tetrabaena</taxon>
    </lineage>
</organism>
<dbReference type="SUPFAM" id="SSF57756">
    <property type="entry name" value="Retrovirus zinc finger-like domains"/>
    <property type="match status" value="1"/>
</dbReference>
<name>A0A2J7ZYC7_9CHLO</name>
<dbReference type="PANTHER" id="PTHR33680">
    <property type="entry name" value="OS07G0190500 PROTEIN"/>
    <property type="match status" value="1"/>
</dbReference>
<keyword evidence="3" id="KW-0862">Zinc</keyword>
<dbReference type="Pfam" id="PF06839">
    <property type="entry name" value="Zn_ribbon_GRF"/>
    <property type="match status" value="2"/>
</dbReference>
<comment type="caution">
    <text evidence="8">The sequence shown here is derived from an EMBL/GenBank/DDBJ whole genome shotgun (WGS) entry which is preliminary data.</text>
</comment>
<accession>A0A2J7ZYC7</accession>
<feature type="region of interest" description="Disordered" evidence="5">
    <location>
        <begin position="294"/>
        <end position="314"/>
    </location>
</feature>
<evidence type="ECO:0000256" key="2">
    <source>
        <dbReference type="ARBA" id="ARBA00022771"/>
    </source>
</evidence>
<dbReference type="AlphaFoldDB" id="A0A2J7ZYC7"/>
<dbReference type="Gene3D" id="4.10.60.10">
    <property type="entry name" value="Zinc finger, CCHC-type"/>
    <property type="match status" value="1"/>
</dbReference>
<dbReference type="InterPro" id="IPR001878">
    <property type="entry name" value="Znf_CCHC"/>
</dbReference>
<feature type="region of interest" description="Disordered" evidence="5">
    <location>
        <begin position="1"/>
        <end position="89"/>
    </location>
</feature>
<feature type="compositionally biased region" description="Acidic residues" evidence="5">
    <location>
        <begin position="1"/>
        <end position="17"/>
    </location>
</feature>
<feature type="compositionally biased region" description="Basic and acidic residues" evidence="5">
    <location>
        <begin position="47"/>
        <end position="58"/>
    </location>
</feature>
<dbReference type="OrthoDB" id="5418639at2759"/>
<evidence type="ECO:0000313" key="8">
    <source>
        <dbReference type="EMBL" id="PNH05256.1"/>
    </source>
</evidence>
<keyword evidence="1" id="KW-0479">Metal-binding</keyword>
<dbReference type="PROSITE" id="PS51999">
    <property type="entry name" value="ZF_GRF"/>
    <property type="match status" value="2"/>
</dbReference>
<sequence length="458" mass="43286">MAGYDEEGEYEDDDFDQIEYRPPQPKPAFVAAQVDPYAAGGGLPGNKRREPDDRHHVDVTPGAGQGPDLGPGTDQGLAAGGAYPHAGNADLQPAAKRAAGGAAGSQRAFPAPYGGGAPAYDTYSTSNGGGGVPGGGAYGSGEYGTAPAAGGSQGNGVSADAAGGVAAPLCQCNEACIRRVSNTGKNPGRGFFKCPKPQGEQCRYFKWEDELGAAAGGTQTASNVGAYGAGAGAYDGGGGGAYGGGAYGGPPAAAVNPYVANPYGVGGGATPPAANPYGGPAAYDAGGAAGGGGGTWGSGGGADPAAAPPGAGPEGGGTEEYVKCMCGVDCPVKTSNSAANPGRQFWACPKMRDDPTRCRYFQWTDEAGPGGGVGSGPGGGAGAGAYGGGGGGGGAAGGTCYQCGQPGHFASACPQRVAGGGAGAGGGGFGGRGGFGGGGGGGGGGAAGGQPCFLCQQP</sequence>
<feature type="domain" description="GRF-type" evidence="7">
    <location>
        <begin position="170"/>
        <end position="211"/>
    </location>
</feature>
<dbReference type="PANTHER" id="PTHR33680:SF1">
    <property type="entry name" value="OS05G0489500 PROTEIN"/>
    <property type="match status" value="1"/>
</dbReference>
<dbReference type="Pfam" id="PF00098">
    <property type="entry name" value="zf-CCHC"/>
    <property type="match status" value="1"/>
</dbReference>
<protein>
    <submittedName>
        <fullName evidence="8">Uncharacterized protein</fullName>
    </submittedName>
</protein>
<evidence type="ECO:0000256" key="1">
    <source>
        <dbReference type="ARBA" id="ARBA00022723"/>
    </source>
</evidence>
<gene>
    <name evidence="8" type="ORF">TSOC_008496</name>
</gene>
<reference evidence="8 9" key="1">
    <citation type="journal article" date="2017" name="Mol. Biol. Evol.">
        <title>The 4-celled Tetrabaena socialis nuclear genome reveals the essential components for genetic control of cell number at the origin of multicellularity in the volvocine lineage.</title>
        <authorList>
            <person name="Featherston J."/>
            <person name="Arakaki Y."/>
            <person name="Hanschen E.R."/>
            <person name="Ferris P.J."/>
            <person name="Michod R.E."/>
            <person name="Olson B.J.S.C."/>
            <person name="Nozaki H."/>
            <person name="Durand P.M."/>
        </authorList>
    </citation>
    <scope>NUCLEOTIDE SEQUENCE [LARGE SCALE GENOMIC DNA]</scope>
    <source>
        <strain evidence="8 9">NIES-571</strain>
    </source>
</reference>
<dbReference type="PROSITE" id="PS50158">
    <property type="entry name" value="ZF_CCHC"/>
    <property type="match status" value="1"/>
</dbReference>
<proteinExistence type="predicted"/>
<keyword evidence="2 4" id="KW-0863">Zinc-finger</keyword>
<evidence type="ECO:0000259" key="7">
    <source>
        <dbReference type="PROSITE" id="PS51999"/>
    </source>
</evidence>
<dbReference type="EMBL" id="PGGS01000320">
    <property type="protein sequence ID" value="PNH05256.1"/>
    <property type="molecule type" value="Genomic_DNA"/>
</dbReference>
<evidence type="ECO:0000256" key="4">
    <source>
        <dbReference type="PROSITE-ProRule" id="PRU00047"/>
    </source>
</evidence>
<dbReference type="SMART" id="SM00343">
    <property type="entry name" value="ZnF_C2HC"/>
    <property type="match status" value="1"/>
</dbReference>
<dbReference type="GO" id="GO:0008270">
    <property type="term" value="F:zinc ion binding"/>
    <property type="evidence" value="ECO:0007669"/>
    <property type="project" value="UniProtKB-KW"/>
</dbReference>
<dbReference type="GO" id="GO:0003676">
    <property type="term" value="F:nucleic acid binding"/>
    <property type="evidence" value="ECO:0007669"/>
    <property type="project" value="InterPro"/>
</dbReference>
<evidence type="ECO:0000256" key="5">
    <source>
        <dbReference type="SAM" id="MobiDB-lite"/>
    </source>
</evidence>
<feature type="non-terminal residue" evidence="8">
    <location>
        <position position="458"/>
    </location>
</feature>